<protein>
    <submittedName>
        <fullName evidence="1">Uncharacterized protein</fullName>
    </submittedName>
</protein>
<sequence length="96" mass="9751">MRDQPLPVGRELHAFARAHEQGGADAALQLLDGLAQRGLGQVKDARGFLDAAGFGDGGQGAQLVELHEGACWIVGGHVNGKARGAEGRAPGVGICA</sequence>
<accession>H1SH35</accession>
<dbReference type="AlphaFoldDB" id="H1SH35"/>
<gene>
    <name evidence="1" type="ORF">OR16_38654</name>
</gene>
<proteinExistence type="predicted"/>
<dbReference type="EMBL" id="AHJE01000142">
    <property type="protein sequence ID" value="EHP38148.1"/>
    <property type="molecule type" value="Genomic_DNA"/>
</dbReference>
<name>H1SH35_9BURK</name>
<comment type="caution">
    <text evidence="1">The sequence shown here is derived from an EMBL/GenBank/DDBJ whole genome shotgun (WGS) entry which is preliminary data.</text>
</comment>
<evidence type="ECO:0000313" key="1">
    <source>
        <dbReference type="EMBL" id="EHP38148.1"/>
    </source>
</evidence>
<reference evidence="1 2" key="1">
    <citation type="journal article" date="2012" name="J. Bacteriol.">
        <title>De Novo Genome Project of Cupriavidus basilensis OR16.</title>
        <authorList>
            <person name="Cserhati M."/>
            <person name="Kriszt B."/>
            <person name="Szoboszlay S."/>
            <person name="Toth A."/>
            <person name="Szabo I."/>
            <person name="Tancsics A."/>
            <person name="Nagy I."/>
            <person name="Horvath B."/>
            <person name="Nagy I."/>
            <person name="Kukolya J."/>
        </authorList>
    </citation>
    <scope>NUCLEOTIDE SEQUENCE [LARGE SCALE GENOMIC DNA]</scope>
    <source>
        <strain evidence="1 2">OR16</strain>
    </source>
</reference>
<evidence type="ECO:0000313" key="2">
    <source>
        <dbReference type="Proteomes" id="UP000005808"/>
    </source>
</evidence>
<dbReference type="Proteomes" id="UP000005808">
    <property type="component" value="Unassembled WGS sequence"/>
</dbReference>
<organism evidence="1 2">
    <name type="scientific">Cupriavidus basilensis OR16</name>
    <dbReference type="NCBI Taxonomy" id="1127483"/>
    <lineage>
        <taxon>Bacteria</taxon>
        <taxon>Pseudomonadati</taxon>
        <taxon>Pseudomonadota</taxon>
        <taxon>Betaproteobacteria</taxon>
        <taxon>Burkholderiales</taxon>
        <taxon>Burkholderiaceae</taxon>
        <taxon>Cupriavidus</taxon>
    </lineage>
</organism>